<accession>A0A2S1QXH1</accession>
<evidence type="ECO:0000259" key="5">
    <source>
        <dbReference type="PROSITE" id="PS50146"/>
    </source>
</evidence>
<dbReference type="PANTHER" id="PTHR12358:SF54">
    <property type="entry name" value="SPHINGOSINE KINASE RELATED PROTEIN"/>
    <property type="match status" value="1"/>
</dbReference>
<dbReference type="Proteomes" id="UP000244929">
    <property type="component" value="Chromosome"/>
</dbReference>
<keyword evidence="3 6" id="KW-0418">Kinase</keyword>
<dbReference type="GO" id="GO:0016301">
    <property type="term" value="F:kinase activity"/>
    <property type="evidence" value="ECO:0007669"/>
    <property type="project" value="UniProtKB-KW"/>
</dbReference>
<dbReference type="InterPro" id="IPR045540">
    <property type="entry name" value="YegS/DAGK_C"/>
</dbReference>
<gene>
    <name evidence="6" type="ORF">HYN59_08075</name>
</gene>
<name>A0A2S1QXH1_9FLAO</name>
<dbReference type="EMBL" id="CP029186">
    <property type="protein sequence ID" value="AWH85084.1"/>
    <property type="molecule type" value="Genomic_DNA"/>
</dbReference>
<dbReference type="SMART" id="SM00046">
    <property type="entry name" value="DAGKc"/>
    <property type="match status" value="1"/>
</dbReference>
<feature type="domain" description="DAGKc" evidence="5">
    <location>
        <begin position="2"/>
        <end position="132"/>
    </location>
</feature>
<evidence type="ECO:0000256" key="1">
    <source>
        <dbReference type="ARBA" id="ARBA00022679"/>
    </source>
</evidence>
<dbReference type="PROSITE" id="PS50146">
    <property type="entry name" value="DAGK"/>
    <property type="match status" value="1"/>
</dbReference>
<keyword evidence="1" id="KW-0808">Transferase</keyword>
<dbReference type="InterPro" id="IPR050187">
    <property type="entry name" value="Lipid_Phosphate_FormReg"/>
</dbReference>
<evidence type="ECO:0000256" key="3">
    <source>
        <dbReference type="ARBA" id="ARBA00022777"/>
    </source>
</evidence>
<protein>
    <submittedName>
        <fullName evidence="6">Diacylglycerol kinase</fullName>
    </submittedName>
</protein>
<dbReference type="Pfam" id="PF19279">
    <property type="entry name" value="YegS_C"/>
    <property type="match status" value="1"/>
</dbReference>
<dbReference type="Gene3D" id="3.40.50.10330">
    <property type="entry name" value="Probable inorganic polyphosphate/atp-NAD kinase, domain 1"/>
    <property type="match status" value="1"/>
</dbReference>
<dbReference type="Pfam" id="PF00781">
    <property type="entry name" value="DAGK_cat"/>
    <property type="match status" value="1"/>
</dbReference>
<keyword evidence="4" id="KW-0067">ATP-binding</keyword>
<dbReference type="SUPFAM" id="SSF111331">
    <property type="entry name" value="NAD kinase/diacylglycerol kinase-like"/>
    <property type="match status" value="1"/>
</dbReference>
<dbReference type="Gene3D" id="2.60.200.40">
    <property type="match status" value="1"/>
</dbReference>
<evidence type="ECO:0000256" key="2">
    <source>
        <dbReference type="ARBA" id="ARBA00022741"/>
    </source>
</evidence>
<dbReference type="PANTHER" id="PTHR12358">
    <property type="entry name" value="SPHINGOSINE KINASE"/>
    <property type="match status" value="1"/>
</dbReference>
<dbReference type="InterPro" id="IPR016064">
    <property type="entry name" value="NAD/diacylglycerol_kinase_sf"/>
</dbReference>
<keyword evidence="2" id="KW-0547">Nucleotide-binding</keyword>
<reference evidence="6 7" key="1">
    <citation type="submission" date="2018-04" db="EMBL/GenBank/DDBJ databases">
        <title>Genome sequencing of Flavobacterium sp. HYN0059.</title>
        <authorList>
            <person name="Yi H."/>
            <person name="Baek C."/>
        </authorList>
    </citation>
    <scope>NUCLEOTIDE SEQUENCE [LARGE SCALE GENOMIC DNA]</scope>
    <source>
        <strain evidence="6 7">HYN0059</strain>
    </source>
</reference>
<dbReference type="GO" id="GO:0005524">
    <property type="term" value="F:ATP binding"/>
    <property type="evidence" value="ECO:0007669"/>
    <property type="project" value="UniProtKB-KW"/>
</dbReference>
<organism evidence="6 7">
    <name type="scientific">Flavobacterium album</name>
    <dbReference type="NCBI Taxonomy" id="2175091"/>
    <lineage>
        <taxon>Bacteria</taxon>
        <taxon>Pseudomonadati</taxon>
        <taxon>Bacteroidota</taxon>
        <taxon>Flavobacteriia</taxon>
        <taxon>Flavobacteriales</taxon>
        <taxon>Flavobacteriaceae</taxon>
        <taxon>Flavobacterium</taxon>
    </lineage>
</organism>
<dbReference type="RefSeq" id="WP_108777788.1">
    <property type="nucleotide sequence ID" value="NZ_CP029186.1"/>
</dbReference>
<evidence type="ECO:0000313" key="6">
    <source>
        <dbReference type="EMBL" id="AWH85084.1"/>
    </source>
</evidence>
<sequence>MDTLKKCLLIVNPIAGGNDKTELVAAAREYADNEGVELIEFETTGKEDEKEIMSLYKEHKPGRILVVGGDGTVKMVAEAVENNDVIIGVLPAGSANGLSVDLNLPADVQENLRIAFHGNVMEMDMVCINGKKSLHLSDIGVNAELIRNYEGSSIRGKLGYALQAISTLTDLDPPFHVKIEANNKTIETEARMVVIANTQRYGTGVTINPVGKMDDGKFEVVILKSMDVFLIGKIIAGKIPLDSEEDVEIISTEEALITTNVPVCFQIDGEYCGEEERLEVKILHRQMKVAVP</sequence>
<dbReference type="InterPro" id="IPR001206">
    <property type="entry name" value="Diacylglycerol_kinase_cat_dom"/>
</dbReference>
<dbReference type="InterPro" id="IPR017438">
    <property type="entry name" value="ATP-NAD_kinase_N"/>
</dbReference>
<dbReference type="AlphaFoldDB" id="A0A2S1QXH1"/>
<evidence type="ECO:0000256" key="4">
    <source>
        <dbReference type="ARBA" id="ARBA00022840"/>
    </source>
</evidence>
<keyword evidence="7" id="KW-1185">Reference proteome</keyword>
<dbReference type="OrthoDB" id="9786026at2"/>
<evidence type="ECO:0000313" key="7">
    <source>
        <dbReference type="Proteomes" id="UP000244929"/>
    </source>
</evidence>
<proteinExistence type="predicted"/>
<dbReference type="KEGG" id="falb:HYN59_08075"/>